<dbReference type="Gene3D" id="3.40.630.30">
    <property type="match status" value="1"/>
</dbReference>
<dbReference type="PROSITE" id="PS51186">
    <property type="entry name" value="GNAT"/>
    <property type="match status" value="1"/>
</dbReference>
<feature type="domain" description="N-acetyltransferase" evidence="6">
    <location>
        <begin position="4"/>
        <end position="168"/>
    </location>
</feature>
<dbReference type="Pfam" id="PF13508">
    <property type="entry name" value="Acetyltransf_7"/>
    <property type="match status" value="1"/>
</dbReference>
<dbReference type="InterPro" id="IPR000182">
    <property type="entry name" value="GNAT_dom"/>
</dbReference>
<reference evidence="7 8" key="1">
    <citation type="submission" date="2020-08" db="EMBL/GenBank/DDBJ databases">
        <title>Genomic Encyclopedia of Type Strains, Phase IV (KMG-V): Genome sequencing to study the core and pangenomes of soil and plant-associated prokaryotes.</title>
        <authorList>
            <person name="Whitman W."/>
        </authorList>
    </citation>
    <scope>NUCLEOTIDE SEQUENCE [LARGE SCALE GENOMIC DNA]</scope>
    <source>
        <strain evidence="7 8">SEMIA 492</strain>
    </source>
</reference>
<name>A0A7W6ZQQ5_9HYPH</name>
<evidence type="ECO:0000256" key="4">
    <source>
        <dbReference type="ARBA" id="ARBA00023315"/>
    </source>
</evidence>
<keyword evidence="3 7" id="KW-0808">Transferase</keyword>
<comment type="caution">
    <text evidence="7">The sequence shown here is derived from an EMBL/GenBank/DDBJ whole genome shotgun (WGS) entry which is preliminary data.</text>
</comment>
<dbReference type="GO" id="GO:0016747">
    <property type="term" value="F:acyltransferase activity, transferring groups other than amino-acyl groups"/>
    <property type="evidence" value="ECO:0007669"/>
    <property type="project" value="InterPro"/>
</dbReference>
<dbReference type="InterPro" id="IPR016181">
    <property type="entry name" value="Acyl_CoA_acyltransferase"/>
</dbReference>
<evidence type="ECO:0000256" key="1">
    <source>
        <dbReference type="ARBA" id="ARBA00022491"/>
    </source>
</evidence>
<evidence type="ECO:0000256" key="3">
    <source>
        <dbReference type="ARBA" id="ARBA00022679"/>
    </source>
</evidence>
<sequence>MVLSGIALLSDHHRLDGFTCGKPALDDWLANFARSNQTRGFTRVLVALDEDTVVGYYGLAPSVIEPNAAPRKIRTGRPPDPIPCLLIGQLAVDRRYAGRGIGSALVKDALTRCVAGADIVAGRAVVVRAIDTDAETFWQSWGFIPARDSPSILMRSMDDIRHWLAECP</sequence>
<evidence type="ECO:0000259" key="6">
    <source>
        <dbReference type="PROSITE" id="PS51186"/>
    </source>
</evidence>
<dbReference type="EMBL" id="JACIIG010000002">
    <property type="protein sequence ID" value="MBB4566981.1"/>
    <property type="molecule type" value="Genomic_DNA"/>
</dbReference>
<evidence type="ECO:0000313" key="7">
    <source>
        <dbReference type="EMBL" id="MBB4566981.1"/>
    </source>
</evidence>
<keyword evidence="1" id="KW-0678">Repressor</keyword>
<organism evidence="7 8">
    <name type="scientific">Rhizobium leucaenae</name>
    <dbReference type="NCBI Taxonomy" id="29450"/>
    <lineage>
        <taxon>Bacteria</taxon>
        <taxon>Pseudomonadati</taxon>
        <taxon>Pseudomonadota</taxon>
        <taxon>Alphaproteobacteria</taxon>
        <taxon>Hyphomicrobiales</taxon>
        <taxon>Rhizobiaceae</taxon>
        <taxon>Rhizobium/Agrobacterium group</taxon>
        <taxon>Rhizobium</taxon>
    </lineage>
</organism>
<keyword evidence="2" id="KW-1277">Toxin-antitoxin system</keyword>
<evidence type="ECO:0000256" key="2">
    <source>
        <dbReference type="ARBA" id="ARBA00022649"/>
    </source>
</evidence>
<dbReference type="CDD" id="cd04301">
    <property type="entry name" value="NAT_SF"/>
    <property type="match status" value="1"/>
</dbReference>
<protein>
    <submittedName>
        <fullName evidence="7">GNAT superfamily N-acetyltransferase</fullName>
    </submittedName>
</protein>
<proteinExistence type="predicted"/>
<comment type="catalytic activity">
    <reaction evidence="5">
        <text>glycyl-tRNA(Gly) + acetyl-CoA = N-acetylglycyl-tRNA(Gly) + CoA + H(+)</text>
        <dbReference type="Rhea" id="RHEA:81867"/>
        <dbReference type="Rhea" id="RHEA-COMP:9683"/>
        <dbReference type="Rhea" id="RHEA-COMP:19766"/>
        <dbReference type="ChEBI" id="CHEBI:15378"/>
        <dbReference type="ChEBI" id="CHEBI:57287"/>
        <dbReference type="ChEBI" id="CHEBI:57288"/>
        <dbReference type="ChEBI" id="CHEBI:78522"/>
        <dbReference type="ChEBI" id="CHEBI:232036"/>
    </reaction>
</comment>
<dbReference type="PANTHER" id="PTHR36449">
    <property type="entry name" value="ACETYLTRANSFERASE-RELATED"/>
    <property type="match status" value="1"/>
</dbReference>
<keyword evidence="4" id="KW-0012">Acyltransferase</keyword>
<gene>
    <name evidence="7" type="ORF">GGE60_001082</name>
</gene>
<dbReference type="Proteomes" id="UP000543836">
    <property type="component" value="Unassembled WGS sequence"/>
</dbReference>
<dbReference type="PANTHER" id="PTHR36449:SF1">
    <property type="entry name" value="ACETYLTRANSFERASE"/>
    <property type="match status" value="1"/>
</dbReference>
<dbReference type="RefSeq" id="WP_028750249.1">
    <property type="nucleotide sequence ID" value="NZ_JACIIG010000002.1"/>
</dbReference>
<dbReference type="AlphaFoldDB" id="A0A7W6ZQQ5"/>
<evidence type="ECO:0000256" key="5">
    <source>
        <dbReference type="ARBA" id="ARBA00049880"/>
    </source>
</evidence>
<dbReference type="SUPFAM" id="SSF55729">
    <property type="entry name" value="Acyl-CoA N-acyltransferases (Nat)"/>
    <property type="match status" value="1"/>
</dbReference>
<accession>A0A7W6ZQQ5</accession>
<dbReference type="OrthoDB" id="9799147at2"/>
<evidence type="ECO:0000313" key="8">
    <source>
        <dbReference type="Proteomes" id="UP000543836"/>
    </source>
</evidence>
<keyword evidence="8" id="KW-1185">Reference proteome</keyword>